<keyword evidence="2" id="KW-1185">Reference proteome</keyword>
<dbReference type="InterPro" id="IPR015068">
    <property type="entry name" value="DUF1877"/>
</dbReference>
<dbReference type="OrthoDB" id="5354816at2"/>
<dbReference type="SUPFAM" id="SSF111069">
    <property type="entry name" value="Hypothetical protein yfbM"/>
    <property type="match status" value="1"/>
</dbReference>
<gene>
    <name evidence="1" type="ORF">EDD29_1304</name>
</gene>
<protein>
    <submittedName>
        <fullName evidence="1">Uncharacterized protein DUF1877</fullName>
    </submittedName>
</protein>
<accession>A0A3N1CRG4</accession>
<reference evidence="1 2" key="1">
    <citation type="submission" date="2018-11" db="EMBL/GenBank/DDBJ databases">
        <title>Sequencing the genomes of 1000 actinobacteria strains.</title>
        <authorList>
            <person name="Klenk H.-P."/>
        </authorList>
    </citation>
    <scope>NUCLEOTIDE SEQUENCE [LARGE SCALE GENOMIC DNA]</scope>
    <source>
        <strain evidence="1 2">DSM 44254</strain>
    </source>
</reference>
<dbReference type="Proteomes" id="UP000272400">
    <property type="component" value="Unassembled WGS sequence"/>
</dbReference>
<sequence>MALAMTYLRLPVEGGADPGDLARRVFGSAGWRQAHHGRVLDLGGNWQGLHYLITGDPWEGRSPEADIVCGGRLLTEDGSEALGFDVIYLSTDRVKVAADHLAATPFPSRRFDLVAMAEADVQGVNAWGEDARDKLFRPGYDALGRFFTDAADRGEGVFKTMG</sequence>
<dbReference type="Gene3D" id="3.40.1760.10">
    <property type="entry name" value="YfbM-like super family"/>
    <property type="match status" value="1"/>
</dbReference>
<organism evidence="1 2">
    <name type="scientific">Actinocorallia herbida</name>
    <dbReference type="NCBI Taxonomy" id="58109"/>
    <lineage>
        <taxon>Bacteria</taxon>
        <taxon>Bacillati</taxon>
        <taxon>Actinomycetota</taxon>
        <taxon>Actinomycetes</taxon>
        <taxon>Streptosporangiales</taxon>
        <taxon>Thermomonosporaceae</taxon>
        <taxon>Actinocorallia</taxon>
    </lineage>
</organism>
<dbReference type="EMBL" id="RJKE01000001">
    <property type="protein sequence ID" value="ROO83795.1"/>
    <property type="molecule type" value="Genomic_DNA"/>
</dbReference>
<evidence type="ECO:0000313" key="2">
    <source>
        <dbReference type="Proteomes" id="UP000272400"/>
    </source>
</evidence>
<comment type="caution">
    <text evidence="1">The sequence shown here is derived from an EMBL/GenBank/DDBJ whole genome shotgun (WGS) entry which is preliminary data.</text>
</comment>
<dbReference type="InterPro" id="IPR035944">
    <property type="entry name" value="YfbM-like_sf"/>
</dbReference>
<evidence type="ECO:0000313" key="1">
    <source>
        <dbReference type="EMBL" id="ROO83795.1"/>
    </source>
</evidence>
<dbReference type="AlphaFoldDB" id="A0A3N1CRG4"/>
<proteinExistence type="predicted"/>
<dbReference type="Pfam" id="PF08974">
    <property type="entry name" value="DUF1877"/>
    <property type="match status" value="1"/>
</dbReference>
<name>A0A3N1CRG4_9ACTN</name>